<reference evidence="6 7" key="1">
    <citation type="submission" date="2014-04" db="EMBL/GenBank/DDBJ databases">
        <title>Draft genome sequence of Photobacterium halotolerans S2753: a solonamide, ngercheumicin and holomycin producer.</title>
        <authorList>
            <person name="Machado H.R."/>
            <person name="Gram L."/>
        </authorList>
    </citation>
    <scope>NUCLEOTIDE SEQUENCE [LARGE SCALE GENOMIC DNA]</scope>
    <source>
        <strain evidence="6 7">S2753</strain>
    </source>
</reference>
<evidence type="ECO:0000259" key="5">
    <source>
        <dbReference type="SMART" id="SM01086"/>
    </source>
</evidence>
<accession>A0A066RT86</accession>
<dbReference type="PANTHER" id="PTHR11638">
    <property type="entry name" value="ATP-DEPENDENT CLP PROTEASE"/>
    <property type="match status" value="1"/>
</dbReference>
<organism evidence="6 7">
    <name type="scientific">Photobacterium galatheae</name>
    <dbReference type="NCBI Taxonomy" id="1654360"/>
    <lineage>
        <taxon>Bacteria</taxon>
        <taxon>Pseudomonadati</taxon>
        <taxon>Pseudomonadota</taxon>
        <taxon>Gammaproteobacteria</taxon>
        <taxon>Vibrionales</taxon>
        <taxon>Vibrionaceae</taxon>
        <taxon>Photobacterium</taxon>
    </lineage>
</organism>
<keyword evidence="2" id="KW-0067">ATP-binding</keyword>
<dbReference type="Gene3D" id="1.10.8.60">
    <property type="match status" value="1"/>
</dbReference>
<dbReference type="SUPFAM" id="SSF52540">
    <property type="entry name" value="P-loop containing nucleoside triphosphate hydrolases"/>
    <property type="match status" value="2"/>
</dbReference>
<dbReference type="InterPro" id="IPR050130">
    <property type="entry name" value="ClpA_ClpB"/>
</dbReference>
<dbReference type="GO" id="GO:0005524">
    <property type="term" value="F:ATP binding"/>
    <property type="evidence" value="ECO:0007669"/>
    <property type="project" value="UniProtKB-KW"/>
</dbReference>
<dbReference type="STRING" id="1654360.EA58_14225"/>
<dbReference type="AlphaFoldDB" id="A0A066RT86"/>
<dbReference type="SMART" id="SM01086">
    <property type="entry name" value="ClpB_D2-small"/>
    <property type="match status" value="1"/>
</dbReference>
<dbReference type="GO" id="GO:0034605">
    <property type="term" value="P:cellular response to heat"/>
    <property type="evidence" value="ECO:0007669"/>
    <property type="project" value="TreeGrafter"/>
</dbReference>
<dbReference type="Gene3D" id="3.40.50.300">
    <property type="entry name" value="P-loop containing nucleotide triphosphate hydrolases"/>
    <property type="match status" value="2"/>
</dbReference>
<evidence type="ECO:0000256" key="3">
    <source>
        <dbReference type="ARBA" id="ARBA00023186"/>
    </source>
</evidence>
<dbReference type="InterPro" id="IPR001270">
    <property type="entry name" value="ClpA/B"/>
</dbReference>
<dbReference type="SMART" id="SM00382">
    <property type="entry name" value="AAA"/>
    <property type="match status" value="2"/>
</dbReference>
<name>A0A066RT86_9GAMM</name>
<evidence type="ECO:0000256" key="1">
    <source>
        <dbReference type="ARBA" id="ARBA00022741"/>
    </source>
</evidence>
<keyword evidence="3" id="KW-0143">Chaperone</keyword>
<comment type="caution">
    <text evidence="6">The sequence shown here is derived from an EMBL/GenBank/DDBJ whole genome shotgun (WGS) entry which is preliminary data.</text>
</comment>
<feature type="domain" description="AAA+ ATPase" evidence="4">
    <location>
        <begin position="188"/>
        <end position="323"/>
    </location>
</feature>
<dbReference type="Pfam" id="PF07724">
    <property type="entry name" value="AAA_2"/>
    <property type="match status" value="1"/>
</dbReference>
<feature type="domain" description="Clp ATPase C-terminal" evidence="5">
    <location>
        <begin position="622"/>
        <end position="711"/>
    </location>
</feature>
<sequence>MIGIKFKDEVLKLAKQYGSEVAYLTHAAKVLLTRFDEARTLLASHSNLINVIAYEQQIDKQLSKFPKSDHVQPTLSPNVDSMIRGATMASGSTANVTEMHLLIEFICNVIENEGDDLIVLSKACDAPLELRVQLKAMLGGESIESLEKDFHQGSNKRGYSELPAPFIDSLIDDDGILDRVKGAVNKSGGSIVALVGDKRSGKSTIIDSLNYWLHHSQEPKAKRHIIKLDSDEIINTSMHRGVLEQCLSNAIHDCKAEHAILLIDNIHYLNDACRDPEFLPFLSSAADQGVSIICTIMPDTYSMVFDKRGYRASVVRINVNAPEQEARLKIFRNYADKISNQAHIVYDDLALEELNRLAEEHFKTNTLSSCLEVLERCSTMHDRHIVTVQVVQKAVASVKGVALDVLSTSFGSKLKCLNQKMKAELFGQDDAIDQICEQIQLSSLGFKIREKQPRASFMLLGGSGVGKTETTEILARELGISSLLLNMGEYQESHTISKLLGAPPGYIGHDKGDGLLAEFVSKNPNGVILFDEIEKATPKIFDLLLGVLDKGNLTTNTQKELDLSGNLIFFTSNCGAADIGNQGFGFLGKTEAKVGVDRSVFEKTFRPEFRNRLTATIDYKTLSENDLVKITQKSVNKIAAKANNQYGIQVEVSEDALRLIANKYYQIDMGARPIERGVESEIGRRIGNTILESGKPLKVIRFGCKAAEIVCSVH</sequence>
<keyword evidence="1" id="KW-0547">Nucleotide-binding</keyword>
<dbReference type="CDD" id="cd19499">
    <property type="entry name" value="RecA-like_ClpB_Hsp104-like"/>
    <property type="match status" value="1"/>
</dbReference>
<dbReference type="InterPro" id="IPR027417">
    <property type="entry name" value="P-loop_NTPase"/>
</dbReference>
<gene>
    <name evidence="6" type="ORF">EA58_14225</name>
</gene>
<dbReference type="EMBL" id="JMIB01000027">
    <property type="protein sequence ID" value="KDM90912.1"/>
    <property type="molecule type" value="Genomic_DNA"/>
</dbReference>
<evidence type="ECO:0000256" key="2">
    <source>
        <dbReference type="ARBA" id="ARBA00022840"/>
    </source>
</evidence>
<evidence type="ECO:0000259" key="4">
    <source>
        <dbReference type="SMART" id="SM00382"/>
    </source>
</evidence>
<evidence type="ECO:0000313" key="7">
    <source>
        <dbReference type="Proteomes" id="UP000027192"/>
    </source>
</evidence>
<dbReference type="Proteomes" id="UP000027192">
    <property type="component" value="Unassembled WGS sequence"/>
</dbReference>
<dbReference type="InterPro" id="IPR003959">
    <property type="entry name" value="ATPase_AAA_core"/>
</dbReference>
<dbReference type="GO" id="GO:0016887">
    <property type="term" value="F:ATP hydrolysis activity"/>
    <property type="evidence" value="ECO:0007669"/>
    <property type="project" value="InterPro"/>
</dbReference>
<proteinExistence type="predicted"/>
<dbReference type="OrthoDB" id="9803641at2"/>
<dbReference type="PRINTS" id="PR00300">
    <property type="entry name" value="CLPPROTEASEA"/>
</dbReference>
<dbReference type="GO" id="GO:0005737">
    <property type="term" value="C:cytoplasm"/>
    <property type="evidence" value="ECO:0007669"/>
    <property type="project" value="TreeGrafter"/>
</dbReference>
<keyword evidence="7" id="KW-1185">Reference proteome</keyword>
<protein>
    <recommendedName>
        <fullName evidence="8">Clp R domain-containing protein</fullName>
    </recommendedName>
</protein>
<dbReference type="RefSeq" id="WP_036753826.1">
    <property type="nucleotide sequence ID" value="NZ_JAGSGC010000004.1"/>
</dbReference>
<evidence type="ECO:0000313" key="6">
    <source>
        <dbReference type="EMBL" id="KDM90912.1"/>
    </source>
</evidence>
<dbReference type="InterPro" id="IPR003593">
    <property type="entry name" value="AAA+_ATPase"/>
</dbReference>
<evidence type="ECO:0008006" key="8">
    <source>
        <dbReference type="Google" id="ProtNLM"/>
    </source>
</evidence>
<feature type="domain" description="AAA+ ATPase" evidence="4">
    <location>
        <begin position="453"/>
        <end position="606"/>
    </location>
</feature>
<dbReference type="InterPro" id="IPR019489">
    <property type="entry name" value="Clp_ATPase_C"/>
</dbReference>
<dbReference type="Pfam" id="PF10431">
    <property type="entry name" value="ClpB_D2-small"/>
    <property type="match status" value="1"/>
</dbReference>
<dbReference type="PANTHER" id="PTHR11638:SF111">
    <property type="entry name" value="ATP-DEPENDENT CLP PROTEASE ATP-BINDING SUBUNIT CLPA"/>
    <property type="match status" value="1"/>
</dbReference>